<dbReference type="SUPFAM" id="SSF51735">
    <property type="entry name" value="NAD(P)-binding Rossmann-fold domains"/>
    <property type="match status" value="1"/>
</dbReference>
<evidence type="ECO:0000313" key="3">
    <source>
        <dbReference type="Proteomes" id="UP000076490"/>
    </source>
</evidence>
<dbReference type="GO" id="GO:0019752">
    <property type="term" value="P:carboxylic acid metabolic process"/>
    <property type="evidence" value="ECO:0007669"/>
    <property type="project" value="UniProtKB-ARBA"/>
</dbReference>
<protein>
    <submittedName>
        <fullName evidence="2">Ornithine cyclodeaminase</fullName>
    </submittedName>
</protein>
<dbReference type="OrthoDB" id="9792005at2"/>
<dbReference type="InterPro" id="IPR003462">
    <property type="entry name" value="ODC_Mu_crystall"/>
</dbReference>
<dbReference type="InterPro" id="IPR023401">
    <property type="entry name" value="ODC_N"/>
</dbReference>
<evidence type="ECO:0000256" key="1">
    <source>
        <dbReference type="ARBA" id="ARBA00008903"/>
    </source>
</evidence>
<organism evidence="2 3">
    <name type="scientific">Bhargavaea cecembensis</name>
    <dbReference type="NCBI Taxonomy" id="394098"/>
    <lineage>
        <taxon>Bacteria</taxon>
        <taxon>Bacillati</taxon>
        <taxon>Bacillota</taxon>
        <taxon>Bacilli</taxon>
        <taxon>Bacillales</taxon>
        <taxon>Caryophanaceae</taxon>
        <taxon>Bhargavaea</taxon>
    </lineage>
</organism>
<dbReference type="InterPro" id="IPR036291">
    <property type="entry name" value="NAD(P)-bd_dom_sf"/>
</dbReference>
<sequence length="331" mass="36111">MIIMNEQQIMDMYGMDDAIPDVEATLRSLAGGKIDNPLRTVIGFPERSASVLYMPCADLEEGIAANKTVTIFPENPKTNGLPTTQGVVLVTDATDGRHLAMLNASYLTRLRTGAMSGLATDRLARKDSSVLCVIGTGGMAFEQVLGVLAVRNIREILLVNPTRSKAEAFGERLRREGRISAEAKVKIIDDVNEAVKRADIINCATRSEKPVFDGEATRPGTHVNGVGSYLPHMREVDETFIRRCSKIIADDLHGVKEEAGELIHAERSGAWSFNDLHGELVHLVTCQVRGREKDEEITFFKCVGAAYYDLAVAKGVYRKAEAGGHGVQVEV</sequence>
<dbReference type="Gene3D" id="3.30.1780.10">
    <property type="entry name" value="ornithine cyclodeaminase, domain 1"/>
    <property type="match status" value="1"/>
</dbReference>
<dbReference type="GO" id="GO:0005737">
    <property type="term" value="C:cytoplasm"/>
    <property type="evidence" value="ECO:0007669"/>
    <property type="project" value="TreeGrafter"/>
</dbReference>
<dbReference type="PIRSF" id="PIRSF001439">
    <property type="entry name" value="CryM"/>
    <property type="match status" value="1"/>
</dbReference>
<dbReference type="PANTHER" id="PTHR13812:SF19">
    <property type="entry name" value="KETIMINE REDUCTASE MU-CRYSTALLIN"/>
    <property type="match status" value="1"/>
</dbReference>
<name>A0A165H3D0_9BACL</name>
<gene>
    <name evidence="2" type="ORF">AV656_07075</name>
</gene>
<dbReference type="Pfam" id="PF02423">
    <property type="entry name" value="OCD_Mu_crystall"/>
    <property type="match status" value="1"/>
</dbReference>
<dbReference type="RefSeq" id="WP_063180415.1">
    <property type="nucleotide sequence ID" value="NZ_LQNT01000009.1"/>
</dbReference>
<comment type="similarity">
    <text evidence="1">Belongs to the ornithine cyclodeaminase/mu-crystallin family.</text>
</comment>
<accession>A0A165H3D0</accession>
<reference evidence="2 3" key="1">
    <citation type="submission" date="2016-01" db="EMBL/GenBank/DDBJ databases">
        <title>Whole genome sequencing of Bhargavaea cecembensis T14.</title>
        <authorList>
            <person name="Hong K.W."/>
        </authorList>
    </citation>
    <scope>NUCLEOTIDE SEQUENCE [LARGE SCALE GENOMIC DNA]</scope>
    <source>
        <strain evidence="2 3">T14</strain>
    </source>
</reference>
<proteinExistence type="inferred from homology"/>
<evidence type="ECO:0000313" key="2">
    <source>
        <dbReference type="EMBL" id="KZE38659.1"/>
    </source>
</evidence>
<dbReference type="AlphaFoldDB" id="A0A165H3D0"/>
<dbReference type="GO" id="GO:0016491">
    <property type="term" value="F:oxidoreductase activity"/>
    <property type="evidence" value="ECO:0007669"/>
    <property type="project" value="UniProtKB-ARBA"/>
</dbReference>
<comment type="caution">
    <text evidence="2">The sequence shown here is derived from an EMBL/GenBank/DDBJ whole genome shotgun (WGS) entry which is preliminary data.</text>
</comment>
<dbReference type="PANTHER" id="PTHR13812">
    <property type="entry name" value="KETIMINE REDUCTASE MU-CRYSTALLIN"/>
    <property type="match status" value="1"/>
</dbReference>
<dbReference type="Gene3D" id="3.40.50.720">
    <property type="entry name" value="NAD(P)-binding Rossmann-like Domain"/>
    <property type="match status" value="1"/>
</dbReference>
<dbReference type="EMBL" id="LQNT01000009">
    <property type="protein sequence ID" value="KZE38659.1"/>
    <property type="molecule type" value="Genomic_DNA"/>
</dbReference>
<dbReference type="Proteomes" id="UP000076490">
    <property type="component" value="Unassembled WGS sequence"/>
</dbReference>
<dbReference type="FunFam" id="3.40.50.720:FF:000311">
    <property type="entry name" value="Ornithine cyclodeaminase"/>
    <property type="match status" value="1"/>
</dbReference>